<comment type="caution">
    <text evidence="2">The sequence shown here is derived from an EMBL/GenBank/DDBJ whole genome shotgun (WGS) entry which is preliminary data.</text>
</comment>
<dbReference type="AlphaFoldDB" id="A0A411Z2Q5"/>
<feature type="transmembrane region" description="Helical" evidence="1">
    <location>
        <begin position="13"/>
        <end position="33"/>
    </location>
</feature>
<dbReference type="Proteomes" id="UP000284547">
    <property type="component" value="Unassembled WGS sequence"/>
</dbReference>
<evidence type="ECO:0000313" key="3">
    <source>
        <dbReference type="Proteomes" id="UP000284547"/>
    </source>
</evidence>
<dbReference type="EMBL" id="QWEY01000004">
    <property type="protein sequence ID" value="RGP37353.1"/>
    <property type="molecule type" value="Genomic_DNA"/>
</dbReference>
<proteinExistence type="predicted"/>
<evidence type="ECO:0000313" key="2">
    <source>
        <dbReference type="EMBL" id="RGP37353.1"/>
    </source>
</evidence>
<keyword evidence="1" id="KW-1133">Transmembrane helix</keyword>
<feature type="transmembrane region" description="Helical" evidence="1">
    <location>
        <begin position="45"/>
        <end position="68"/>
    </location>
</feature>
<protein>
    <submittedName>
        <fullName evidence="2">Uncharacterized protein</fullName>
    </submittedName>
</protein>
<sequence>MTLANGIPSDTGAFVRTLGPMLFGAGLAQWLLFPLFTRIAGGRGLLLDVILWIALIALAGFFAGTLIMPGAGTVLGPMVTLSLPLQSPLAAAIYAMGATLGITLIRRDKSRALLQPPE</sequence>
<keyword evidence="1" id="KW-0812">Transmembrane</keyword>
<feature type="transmembrane region" description="Helical" evidence="1">
    <location>
        <begin position="88"/>
        <end position="105"/>
    </location>
</feature>
<keyword evidence="3" id="KW-1185">Reference proteome</keyword>
<evidence type="ECO:0000256" key="1">
    <source>
        <dbReference type="SAM" id="Phobius"/>
    </source>
</evidence>
<name>A0A411Z2Q5_9RHOB</name>
<keyword evidence="1" id="KW-0472">Membrane</keyword>
<organism evidence="2 3">
    <name type="scientific">Pseudotabrizicola alkalilacus</name>
    <dbReference type="NCBI Taxonomy" id="2305252"/>
    <lineage>
        <taxon>Bacteria</taxon>
        <taxon>Pseudomonadati</taxon>
        <taxon>Pseudomonadota</taxon>
        <taxon>Alphaproteobacteria</taxon>
        <taxon>Rhodobacterales</taxon>
        <taxon>Paracoccaceae</taxon>
        <taxon>Pseudotabrizicola</taxon>
    </lineage>
</organism>
<reference evidence="2 3" key="1">
    <citation type="submission" date="2018-08" db="EMBL/GenBank/DDBJ databases">
        <title>Flavobacterium tibetense sp. nov., isolated from a wetland YonghuCo on Tibetan Plateau.</title>
        <authorList>
            <person name="Phurbu D."/>
            <person name="Lu H."/>
            <person name="Xing P."/>
        </authorList>
    </citation>
    <scope>NUCLEOTIDE SEQUENCE [LARGE SCALE GENOMIC DNA]</scope>
    <source>
        <strain evidence="2 3">DJC</strain>
    </source>
</reference>
<accession>A0A411Z2Q5</accession>
<gene>
    <name evidence="2" type="ORF">D1012_08975</name>
</gene>